<dbReference type="EC" id="6.3.4.15" evidence="3"/>
<dbReference type="InterPro" id="IPR004408">
    <property type="entry name" value="Biotin_CoA_COase_ligase"/>
</dbReference>
<dbReference type="PROSITE" id="PS51733">
    <property type="entry name" value="BPL_LPL_CATALYTIC"/>
    <property type="match status" value="1"/>
</dbReference>
<dbReference type="PANTHER" id="PTHR12835:SF5">
    <property type="entry name" value="BIOTIN--PROTEIN LIGASE"/>
    <property type="match status" value="1"/>
</dbReference>
<protein>
    <submittedName>
        <fullName evidence="3">Biotin--[acetyl-CoA-carboxylase] ligase</fullName>
        <ecNumber evidence="3">6.3.4.15</ecNumber>
    </submittedName>
</protein>
<proteinExistence type="predicted"/>
<accession>A0A4Q0M8B1</accession>
<dbReference type="AlphaFoldDB" id="A0A4Q0M8B1"/>
<dbReference type="PANTHER" id="PTHR12835">
    <property type="entry name" value="BIOTIN PROTEIN LIGASE"/>
    <property type="match status" value="1"/>
</dbReference>
<dbReference type="InterPro" id="IPR004143">
    <property type="entry name" value="BPL_LPL_catalytic"/>
</dbReference>
<evidence type="ECO:0000256" key="1">
    <source>
        <dbReference type="ARBA" id="ARBA00022598"/>
    </source>
</evidence>
<comment type="caution">
    <text evidence="3">The sequence shown here is derived from an EMBL/GenBank/DDBJ whole genome shotgun (WGS) entry which is preliminary data.</text>
</comment>
<dbReference type="InterPro" id="IPR045864">
    <property type="entry name" value="aa-tRNA-synth_II/BPL/LPL"/>
</dbReference>
<dbReference type="Gene3D" id="3.30.930.10">
    <property type="entry name" value="Bira Bifunctional Protein, Domain 2"/>
    <property type="match status" value="1"/>
</dbReference>
<dbReference type="CDD" id="cd16442">
    <property type="entry name" value="BPL"/>
    <property type="match status" value="1"/>
</dbReference>
<sequence length="257" mass="28858">MQNNTFSRLFAGQKIIALQRVDSTNNYLKNLLSKSKPLTEGTVIMAEEQFDGRGQFNNKWLSEPGKNLTFSLLLYPSFISPNSQFLLNIAVSIAINDVLTGIIGQECKIKWPNDIIFGNNKLGGVLIENILSGKQWKYAVIGIGINVNQTSFSESIKNVTSLKKITGAFYPLNNLLAELCAAIETRYRELRDNQYTQHYGRYVSNLYRLNEPHKFITGESEVIGKITGVDQSGRLLVKVGDDIHSYGLKEISYVQEP</sequence>
<feature type="domain" description="BPL/LPL catalytic" evidence="2">
    <location>
        <begin position="1"/>
        <end position="191"/>
    </location>
</feature>
<reference evidence="3 4" key="1">
    <citation type="submission" date="2018-12" db="EMBL/GenBank/DDBJ databases">
        <title>The Draft Genome Sequence of the Soil Bacterium Pedobacter tournemirensis R1.</title>
        <authorList>
            <person name="He J."/>
        </authorList>
    </citation>
    <scope>NUCLEOTIDE SEQUENCE [LARGE SCALE GENOMIC DNA]</scope>
    <source>
        <strain evidence="3 4">R1</strain>
    </source>
</reference>
<organism evidence="3 4">
    <name type="scientific">Arcticibacter tournemirensis</name>
    <dbReference type="NCBI Taxonomy" id="699437"/>
    <lineage>
        <taxon>Bacteria</taxon>
        <taxon>Pseudomonadati</taxon>
        <taxon>Bacteroidota</taxon>
        <taxon>Sphingobacteriia</taxon>
        <taxon>Sphingobacteriales</taxon>
        <taxon>Sphingobacteriaceae</taxon>
        <taxon>Arcticibacter</taxon>
    </lineage>
</organism>
<evidence type="ECO:0000313" key="4">
    <source>
        <dbReference type="Proteomes" id="UP000290848"/>
    </source>
</evidence>
<keyword evidence="1 3" id="KW-0436">Ligase</keyword>
<dbReference type="SUPFAM" id="SSF55681">
    <property type="entry name" value="Class II aaRS and biotin synthetases"/>
    <property type="match status" value="1"/>
</dbReference>
<name>A0A4Q0M8B1_9SPHI</name>
<evidence type="ECO:0000313" key="3">
    <source>
        <dbReference type="EMBL" id="RXF69029.1"/>
    </source>
</evidence>
<dbReference type="GO" id="GO:0005737">
    <property type="term" value="C:cytoplasm"/>
    <property type="evidence" value="ECO:0007669"/>
    <property type="project" value="TreeGrafter"/>
</dbReference>
<dbReference type="NCBIfam" id="TIGR00121">
    <property type="entry name" value="birA_ligase"/>
    <property type="match status" value="1"/>
</dbReference>
<dbReference type="Pfam" id="PF03099">
    <property type="entry name" value="BPL_LplA_LipB"/>
    <property type="match status" value="1"/>
</dbReference>
<dbReference type="EMBL" id="RXOC01000008">
    <property type="protein sequence ID" value="RXF69029.1"/>
    <property type="molecule type" value="Genomic_DNA"/>
</dbReference>
<dbReference type="Proteomes" id="UP000290848">
    <property type="component" value="Unassembled WGS sequence"/>
</dbReference>
<dbReference type="RefSeq" id="WP_128769838.1">
    <property type="nucleotide sequence ID" value="NZ_RXOC01000008.1"/>
</dbReference>
<gene>
    <name evidence="3" type="ORF">EKH83_12800</name>
</gene>
<dbReference type="GO" id="GO:0004077">
    <property type="term" value="F:biotin--[biotin carboxyl-carrier protein] ligase activity"/>
    <property type="evidence" value="ECO:0007669"/>
    <property type="project" value="UniProtKB-EC"/>
</dbReference>
<evidence type="ECO:0000259" key="2">
    <source>
        <dbReference type="PROSITE" id="PS51733"/>
    </source>
</evidence>